<evidence type="ECO:0000313" key="2">
    <source>
        <dbReference type="Proteomes" id="UP000698963"/>
    </source>
</evidence>
<reference evidence="1" key="2">
    <citation type="submission" date="2021-09" db="EMBL/GenBank/DDBJ databases">
        <authorList>
            <person name="Gilroy R."/>
        </authorList>
    </citation>
    <scope>NUCLEOTIDE SEQUENCE</scope>
    <source>
        <strain evidence="1">ChiGjej2B2-19336</strain>
    </source>
</reference>
<sequence>MPWENNIFHDRFDWYAWSAPVHEGAEAILKALSVQDFRKKRLKGLRVVGAALNMTGAFLRGYEERLGRDAGLGGVSSGGSACRGVIPHSVTLCEPFMLDFDDGTVLDFLPGEGVSARIGRNSIPPSCTEGLNRPNFRPERLFTPYLAGRSLQRILVQEESSVLRQYEYSGGRVESSRREGSLVRYVFCFSRHAKLTATSDGSGRYELALCREEGGQELPYLKFRAASLMVEQPLLCHGGSGEEPYFLVYAEGPSGLSQPPSFSMDEEVLEDYLLPFLERRFEPELNAREAWEPKGFDGYGCNHYGKGAVREMLSDVRAAVSALRAGEDTPLRKRLLEKRRRQDVPYRTQAEACTASEDAFLAGAVNFYERFLTRMEGLLKAMPEQGRIVFLGA</sequence>
<dbReference type="AlphaFoldDB" id="A0A921AV46"/>
<name>A0A921AV46_9BACT</name>
<dbReference type="Proteomes" id="UP000698963">
    <property type="component" value="Unassembled WGS sequence"/>
</dbReference>
<protein>
    <submittedName>
        <fullName evidence="1">Uncharacterized protein</fullName>
    </submittedName>
</protein>
<gene>
    <name evidence="1" type="ORF">K8W16_03365</name>
</gene>
<comment type="caution">
    <text evidence="1">The sequence shown here is derived from an EMBL/GenBank/DDBJ whole genome shotgun (WGS) entry which is preliminary data.</text>
</comment>
<accession>A0A921AV46</accession>
<dbReference type="EMBL" id="DYZA01000063">
    <property type="protein sequence ID" value="HJD96669.1"/>
    <property type="molecule type" value="Genomic_DNA"/>
</dbReference>
<evidence type="ECO:0000313" key="1">
    <source>
        <dbReference type="EMBL" id="HJD96669.1"/>
    </source>
</evidence>
<proteinExistence type="predicted"/>
<reference evidence="1" key="1">
    <citation type="journal article" date="2021" name="PeerJ">
        <title>Extensive microbial diversity within the chicken gut microbiome revealed by metagenomics and culture.</title>
        <authorList>
            <person name="Gilroy R."/>
            <person name="Ravi A."/>
            <person name="Getino M."/>
            <person name="Pursley I."/>
            <person name="Horton D.L."/>
            <person name="Alikhan N.F."/>
            <person name="Baker D."/>
            <person name="Gharbi K."/>
            <person name="Hall N."/>
            <person name="Watson M."/>
            <person name="Adriaenssens E.M."/>
            <person name="Foster-Nyarko E."/>
            <person name="Jarju S."/>
            <person name="Secka A."/>
            <person name="Antonio M."/>
            <person name="Oren A."/>
            <person name="Chaudhuri R.R."/>
            <person name="La Ragione R."/>
            <person name="Hildebrand F."/>
            <person name="Pallen M.J."/>
        </authorList>
    </citation>
    <scope>NUCLEOTIDE SEQUENCE</scope>
    <source>
        <strain evidence="1">ChiGjej2B2-19336</strain>
    </source>
</reference>
<dbReference type="RefSeq" id="WP_304121153.1">
    <property type="nucleotide sequence ID" value="NZ_DYZA01000063.1"/>
</dbReference>
<organism evidence="1 2">
    <name type="scientific">Mailhella massiliensis</name>
    <dbReference type="NCBI Taxonomy" id="1903261"/>
    <lineage>
        <taxon>Bacteria</taxon>
        <taxon>Pseudomonadati</taxon>
        <taxon>Thermodesulfobacteriota</taxon>
        <taxon>Desulfovibrionia</taxon>
        <taxon>Desulfovibrionales</taxon>
        <taxon>Desulfovibrionaceae</taxon>
        <taxon>Mailhella</taxon>
    </lineage>
</organism>